<gene>
    <name evidence="2" type="ORF">Sxan_77130</name>
</gene>
<feature type="compositionally biased region" description="Basic and acidic residues" evidence="1">
    <location>
        <begin position="103"/>
        <end position="112"/>
    </location>
</feature>
<dbReference type="Proteomes" id="UP000600026">
    <property type="component" value="Unassembled WGS sequence"/>
</dbReference>
<proteinExistence type="predicted"/>
<feature type="region of interest" description="Disordered" evidence="1">
    <location>
        <begin position="37"/>
        <end position="56"/>
    </location>
</feature>
<evidence type="ECO:0000256" key="1">
    <source>
        <dbReference type="SAM" id="MobiDB-lite"/>
    </source>
</evidence>
<dbReference type="AlphaFoldDB" id="A0A919LN65"/>
<evidence type="ECO:0000313" key="3">
    <source>
        <dbReference type="Proteomes" id="UP000600026"/>
    </source>
</evidence>
<dbReference type="EMBL" id="BNEE01000010">
    <property type="protein sequence ID" value="GHI90349.1"/>
    <property type="molecule type" value="Genomic_DNA"/>
</dbReference>
<evidence type="ECO:0000313" key="2">
    <source>
        <dbReference type="EMBL" id="GHI90349.1"/>
    </source>
</evidence>
<protein>
    <submittedName>
        <fullName evidence="2">Uncharacterized protein</fullName>
    </submittedName>
</protein>
<keyword evidence="3" id="KW-1185">Reference proteome</keyword>
<organism evidence="2 3">
    <name type="scientific">Streptomyces xanthophaeus</name>
    <dbReference type="NCBI Taxonomy" id="67385"/>
    <lineage>
        <taxon>Bacteria</taxon>
        <taxon>Bacillati</taxon>
        <taxon>Actinomycetota</taxon>
        <taxon>Actinomycetes</taxon>
        <taxon>Kitasatosporales</taxon>
        <taxon>Streptomycetaceae</taxon>
        <taxon>Streptomyces</taxon>
    </lineage>
</organism>
<reference evidence="2" key="1">
    <citation type="submission" date="2020-09" db="EMBL/GenBank/DDBJ databases">
        <title>Whole genome shotgun sequence of Streptomyces xanthophaeus NBRC 12829.</title>
        <authorList>
            <person name="Komaki H."/>
            <person name="Tamura T."/>
        </authorList>
    </citation>
    <scope>NUCLEOTIDE SEQUENCE</scope>
    <source>
        <strain evidence="2">NBRC 12829</strain>
    </source>
</reference>
<feature type="compositionally biased region" description="Polar residues" evidence="1">
    <location>
        <begin position="43"/>
        <end position="55"/>
    </location>
</feature>
<comment type="caution">
    <text evidence="2">The sequence shown here is derived from an EMBL/GenBank/DDBJ whole genome shotgun (WGS) entry which is preliminary data.</text>
</comment>
<accession>A0A919LN65</accession>
<feature type="region of interest" description="Disordered" evidence="1">
    <location>
        <begin position="80"/>
        <end position="112"/>
    </location>
</feature>
<sequence length="112" mass="12108">MTRVELLGAVAADLRDRGPKKTGNPVGKFGLLQMREADEHRSGSQLAQESVQSGQEFRLSPVVRPYRASIAFQVLQGTGQLPPRQAATTTDRLPAGPEMPVTAERRGEGARV</sequence>
<name>A0A919LN65_9ACTN</name>